<accession>A0A967B3W7</accession>
<name>A0A967B3W7_9PROT</name>
<organism evidence="9 10">
    <name type="scientific">Acetobacter estunensis</name>
    <dbReference type="NCBI Taxonomy" id="104097"/>
    <lineage>
        <taxon>Bacteria</taxon>
        <taxon>Pseudomonadati</taxon>
        <taxon>Pseudomonadota</taxon>
        <taxon>Alphaproteobacteria</taxon>
        <taxon>Acetobacterales</taxon>
        <taxon>Acetobacteraceae</taxon>
        <taxon>Acetobacter</taxon>
    </lineage>
</organism>
<gene>
    <name evidence="9" type="ORF">GOB87_04750</name>
</gene>
<feature type="transmembrane region" description="Helical" evidence="8">
    <location>
        <begin position="299"/>
        <end position="322"/>
    </location>
</feature>
<feature type="transmembrane region" description="Helical" evidence="8">
    <location>
        <begin position="127"/>
        <end position="147"/>
    </location>
</feature>
<reference evidence="9" key="1">
    <citation type="submission" date="2019-11" db="EMBL/GenBank/DDBJ databases">
        <title>Description of new Acetobacter species.</title>
        <authorList>
            <person name="Cleenwerck I."/>
            <person name="Sombolestani A.S."/>
        </authorList>
    </citation>
    <scope>NUCLEOTIDE SEQUENCE</scope>
    <source>
        <strain evidence="9">LMG 1626</strain>
    </source>
</reference>
<evidence type="ECO:0000313" key="10">
    <source>
        <dbReference type="Proteomes" id="UP000597459"/>
    </source>
</evidence>
<proteinExistence type="inferred from homology"/>
<evidence type="ECO:0000256" key="2">
    <source>
        <dbReference type="ARBA" id="ARBA00010892"/>
    </source>
</evidence>
<dbReference type="PANTHER" id="PTHR31611">
    <property type="entry name" value="HIGH-AFFINITY NICKEL TRANSPORT PROTEIN NIC1"/>
    <property type="match status" value="1"/>
</dbReference>
<feature type="transmembrane region" description="Helical" evidence="8">
    <location>
        <begin position="253"/>
        <end position="279"/>
    </location>
</feature>
<evidence type="ECO:0000256" key="8">
    <source>
        <dbReference type="RuleBase" id="RU362101"/>
    </source>
</evidence>
<sequence length="332" mass="36281">MMLKKADSPCMYQNPVFRLMGGLVLVNFACWAVALLVSATHPAMLASAFLAWTFGLRHAMDADHIAAIDTVTRKLMAQGRKPYSTGLFFSLGHSSVVILATCALILLPVSDWLERWHLTGNLIGTTVSVSFLLLMGILNAALVRSLIRAPSTSAQIQPLGPVSWLLRPLMKIIGKEWQMFPLGFLFGLGFDTATEIGLLGLTTTQARTDLPPATILLFPLLFTAGMMLVDSLDTVLMVEAWRWSAPSSQRRKHYLLAVASVSAATAFGVAIIEGIPLVSRVMSLPITLTGMMDFLSDHFQILGTGILATFLLMWSYVSLAGWKKPSRRQENS</sequence>
<keyword evidence="4" id="KW-0533">Nickel</keyword>
<dbReference type="InterPro" id="IPR011541">
    <property type="entry name" value="Ni/Co_transpt_high_affinity"/>
</dbReference>
<evidence type="ECO:0000256" key="5">
    <source>
        <dbReference type="ARBA" id="ARBA00022692"/>
    </source>
</evidence>
<feature type="transmembrane region" description="Helical" evidence="8">
    <location>
        <begin position="179"/>
        <end position="201"/>
    </location>
</feature>
<dbReference type="InterPro" id="IPR004688">
    <property type="entry name" value="Ni/Co_transpt"/>
</dbReference>
<comment type="caution">
    <text evidence="9">The sequence shown here is derived from an EMBL/GenBank/DDBJ whole genome shotgun (WGS) entry which is preliminary data.</text>
</comment>
<dbReference type="GO" id="GO:0012505">
    <property type="term" value="C:endomembrane system"/>
    <property type="evidence" value="ECO:0007669"/>
    <property type="project" value="UniProtKB-SubCell"/>
</dbReference>
<comment type="subcellular location">
    <subcellularLocation>
        <location evidence="8">Cell membrane</location>
        <topology evidence="8">Multi-pass membrane protein</topology>
    </subcellularLocation>
    <subcellularLocation>
        <location evidence="1">Endomembrane system</location>
        <topology evidence="1">Multi-pass membrane protein</topology>
    </subcellularLocation>
</comment>
<protein>
    <recommendedName>
        <fullName evidence="8">Nickel/cobalt efflux system</fullName>
    </recommendedName>
</protein>
<keyword evidence="10" id="KW-1185">Reference proteome</keyword>
<feature type="transmembrane region" description="Helical" evidence="8">
    <location>
        <begin position="83"/>
        <end position="107"/>
    </location>
</feature>
<keyword evidence="3 8" id="KW-0813">Transport</keyword>
<evidence type="ECO:0000256" key="3">
    <source>
        <dbReference type="ARBA" id="ARBA00022448"/>
    </source>
</evidence>
<evidence type="ECO:0000256" key="7">
    <source>
        <dbReference type="ARBA" id="ARBA00023136"/>
    </source>
</evidence>
<dbReference type="GO" id="GO:0005886">
    <property type="term" value="C:plasma membrane"/>
    <property type="evidence" value="ECO:0007669"/>
    <property type="project" value="UniProtKB-SubCell"/>
</dbReference>
<dbReference type="Proteomes" id="UP000597459">
    <property type="component" value="Unassembled WGS sequence"/>
</dbReference>
<keyword evidence="7 8" id="KW-0472">Membrane</keyword>
<comment type="similarity">
    <text evidence="2 8">Belongs to the NiCoT transporter (TC 2.A.52) family.</text>
</comment>
<keyword evidence="5 8" id="KW-0812">Transmembrane</keyword>
<evidence type="ECO:0000313" key="9">
    <source>
        <dbReference type="EMBL" id="NHO53270.1"/>
    </source>
</evidence>
<evidence type="ECO:0000256" key="1">
    <source>
        <dbReference type="ARBA" id="ARBA00004127"/>
    </source>
</evidence>
<feature type="transmembrane region" description="Helical" evidence="8">
    <location>
        <begin position="213"/>
        <end position="232"/>
    </location>
</feature>
<dbReference type="GO" id="GO:0015099">
    <property type="term" value="F:nickel cation transmembrane transporter activity"/>
    <property type="evidence" value="ECO:0007669"/>
    <property type="project" value="UniProtKB-UniRule"/>
</dbReference>
<dbReference type="AlphaFoldDB" id="A0A967B3W7"/>
<keyword evidence="6 8" id="KW-1133">Transmembrane helix</keyword>
<dbReference type="PANTHER" id="PTHR31611:SF0">
    <property type="entry name" value="HIGH-AFFINITY NICKEL TRANSPORT PROTEIN NIC1"/>
    <property type="match status" value="1"/>
</dbReference>
<evidence type="ECO:0000256" key="6">
    <source>
        <dbReference type="ARBA" id="ARBA00022989"/>
    </source>
</evidence>
<feature type="transmembrane region" description="Helical" evidence="8">
    <location>
        <begin position="16"/>
        <end position="37"/>
    </location>
</feature>
<evidence type="ECO:0000256" key="4">
    <source>
        <dbReference type="ARBA" id="ARBA00022596"/>
    </source>
</evidence>
<dbReference type="Pfam" id="PF03824">
    <property type="entry name" value="NicO"/>
    <property type="match status" value="1"/>
</dbReference>
<dbReference type="EMBL" id="WOTH01000006">
    <property type="protein sequence ID" value="NHO53270.1"/>
    <property type="molecule type" value="Genomic_DNA"/>
</dbReference>